<proteinExistence type="predicted"/>
<protein>
    <recommendedName>
        <fullName evidence="5">FIST domain-containing protein</fullName>
    </recommendedName>
</protein>
<reference evidence="4" key="1">
    <citation type="submission" date="2005-09" db="EMBL/GenBank/DDBJ databases">
        <title>Complete genome sequence of Clostridium kluyveri and comparative genomics of Clostridia species.</title>
        <authorList>
            <person name="Inui M."/>
            <person name="Nonaka H."/>
            <person name="Shinoda Y."/>
            <person name="Ikenaga Y."/>
            <person name="Abe M."/>
            <person name="Naito K."/>
            <person name="Vertes A.A."/>
            <person name="Yukawa H."/>
        </authorList>
    </citation>
    <scope>NUCLEOTIDE SEQUENCE [LARGE SCALE GENOMIC DNA]</scope>
    <source>
        <strain evidence="4">NBRC 12016</strain>
    </source>
</reference>
<dbReference type="InterPro" id="IPR019494">
    <property type="entry name" value="FIST_C"/>
</dbReference>
<dbReference type="Proteomes" id="UP000007969">
    <property type="component" value="Chromosome"/>
</dbReference>
<accession>B9E2W7</accession>
<evidence type="ECO:0008006" key="5">
    <source>
        <dbReference type="Google" id="ProtNLM"/>
    </source>
</evidence>
<organism evidence="3 4">
    <name type="scientific">Clostridium kluyveri (strain NBRC 12016)</name>
    <dbReference type="NCBI Taxonomy" id="583346"/>
    <lineage>
        <taxon>Bacteria</taxon>
        <taxon>Bacillati</taxon>
        <taxon>Bacillota</taxon>
        <taxon>Clostridia</taxon>
        <taxon>Eubacteriales</taxon>
        <taxon>Clostridiaceae</taxon>
        <taxon>Clostridium</taxon>
    </lineage>
</organism>
<dbReference type="InterPro" id="IPR013702">
    <property type="entry name" value="FIST_domain_N"/>
</dbReference>
<evidence type="ECO:0000259" key="1">
    <source>
        <dbReference type="SMART" id="SM00897"/>
    </source>
</evidence>
<dbReference type="Pfam" id="PF08495">
    <property type="entry name" value="FIST"/>
    <property type="match status" value="1"/>
</dbReference>
<dbReference type="SMART" id="SM00897">
    <property type="entry name" value="FIST"/>
    <property type="match status" value="1"/>
</dbReference>
<gene>
    <name evidence="3" type="ordered locus">CKR_1791</name>
</gene>
<dbReference type="EMBL" id="AP009049">
    <property type="protein sequence ID" value="BAH06842.1"/>
    <property type="molecule type" value="Genomic_DNA"/>
</dbReference>
<dbReference type="PANTHER" id="PTHR40252:SF2">
    <property type="entry name" value="BLR0328 PROTEIN"/>
    <property type="match status" value="1"/>
</dbReference>
<dbReference type="PANTHER" id="PTHR40252">
    <property type="entry name" value="BLR0328 PROTEIN"/>
    <property type="match status" value="1"/>
</dbReference>
<name>B9E2W7_CLOK1</name>
<dbReference type="HOGENOM" id="CLU_047108_0_1_9"/>
<dbReference type="Pfam" id="PF10442">
    <property type="entry name" value="FIST_C"/>
    <property type="match status" value="1"/>
</dbReference>
<dbReference type="SMART" id="SM01204">
    <property type="entry name" value="FIST_C"/>
    <property type="match status" value="1"/>
</dbReference>
<evidence type="ECO:0000259" key="2">
    <source>
        <dbReference type="SMART" id="SM01204"/>
    </source>
</evidence>
<evidence type="ECO:0000313" key="3">
    <source>
        <dbReference type="EMBL" id="BAH06842.1"/>
    </source>
</evidence>
<dbReference type="AlphaFoldDB" id="B9E2W7"/>
<sequence length="346" mass="39685">MDMKALCFSKVQEAVKFMGEADEDKGIVLFSSVDNIKELSKNVYKDIILCSTAGEYTYRGYTDGVITGFQYNKKEVEVVEISYPPILSINELKKAYENVRGNKNAFMLLLCDGLKGIEESILSTFYFIESNFKIIGGSAGDNEKFKETYIYMGNKRVMNIALFFNLKRRTDIIKENIYVKTDKILRVTEADVVKRRVVTFNNNPASAEYARAVGVSESRLPEYFMSNPLGKLYEDDILIASPMKVNEDKSITFYSELMINTFVYLLKPVDPIGVLRGTLKNVSFKPSFVFSINCIFRKLLFIKDNIWKDFDGEMTSFCRNTAGFISYGEQYYKKHLNQTMVMLLVE</sequence>
<evidence type="ECO:0000313" key="4">
    <source>
        <dbReference type="Proteomes" id="UP000007969"/>
    </source>
</evidence>
<feature type="domain" description="FIST C-domain" evidence="2">
    <location>
        <begin position="205"/>
        <end position="333"/>
    </location>
</feature>
<feature type="domain" description="FIST" evidence="1">
    <location>
        <begin position="22"/>
        <end position="204"/>
    </location>
</feature>
<dbReference type="KEGG" id="ckr:CKR_1791"/>